<protein>
    <submittedName>
        <fullName evidence="1">Uncharacterized protein</fullName>
    </submittedName>
</protein>
<dbReference type="AlphaFoldDB" id="A0A0V1GAL8"/>
<dbReference type="EMBL" id="JYDP01004060">
    <property type="protein sequence ID" value="KRY95196.1"/>
    <property type="molecule type" value="Genomic_DNA"/>
</dbReference>
<keyword evidence="2" id="KW-1185">Reference proteome</keyword>
<accession>A0A0V1GAL8</accession>
<sequence length="32" mass="3708">MIDDMVLDKFLHSPLLENDNIAVVIFELGMFK</sequence>
<evidence type="ECO:0000313" key="1">
    <source>
        <dbReference type="EMBL" id="KRY95196.1"/>
    </source>
</evidence>
<reference evidence="1 2" key="1">
    <citation type="submission" date="2015-01" db="EMBL/GenBank/DDBJ databases">
        <title>Evolution of Trichinella species and genotypes.</title>
        <authorList>
            <person name="Korhonen P.K."/>
            <person name="Edoardo P."/>
            <person name="Giuseppe L.R."/>
            <person name="Gasser R.B."/>
        </authorList>
    </citation>
    <scope>NUCLEOTIDE SEQUENCE [LARGE SCALE GENOMIC DNA]</scope>
    <source>
        <strain evidence="1">ISS1029</strain>
    </source>
</reference>
<proteinExistence type="predicted"/>
<organism evidence="1 2">
    <name type="scientific">Trichinella zimbabwensis</name>
    <dbReference type="NCBI Taxonomy" id="268475"/>
    <lineage>
        <taxon>Eukaryota</taxon>
        <taxon>Metazoa</taxon>
        <taxon>Ecdysozoa</taxon>
        <taxon>Nematoda</taxon>
        <taxon>Enoplea</taxon>
        <taxon>Dorylaimia</taxon>
        <taxon>Trichinellida</taxon>
        <taxon>Trichinellidae</taxon>
        <taxon>Trichinella</taxon>
    </lineage>
</organism>
<comment type="caution">
    <text evidence="1">The sequence shown here is derived from an EMBL/GenBank/DDBJ whole genome shotgun (WGS) entry which is preliminary data.</text>
</comment>
<gene>
    <name evidence="1" type="ORF">T11_10800</name>
</gene>
<name>A0A0V1GAL8_9BILA</name>
<evidence type="ECO:0000313" key="2">
    <source>
        <dbReference type="Proteomes" id="UP000055024"/>
    </source>
</evidence>
<dbReference type="Proteomes" id="UP000055024">
    <property type="component" value="Unassembled WGS sequence"/>
</dbReference>